<organism evidence="1 2">
    <name type="scientific">Actinokineospora xionganensis</name>
    <dbReference type="NCBI Taxonomy" id="2684470"/>
    <lineage>
        <taxon>Bacteria</taxon>
        <taxon>Bacillati</taxon>
        <taxon>Actinomycetota</taxon>
        <taxon>Actinomycetes</taxon>
        <taxon>Pseudonocardiales</taxon>
        <taxon>Pseudonocardiaceae</taxon>
        <taxon>Actinokineospora</taxon>
    </lineage>
</organism>
<dbReference type="EMBL" id="JABVED010000028">
    <property type="protein sequence ID" value="MBC6451356.1"/>
    <property type="molecule type" value="Genomic_DNA"/>
</dbReference>
<dbReference type="Proteomes" id="UP000734823">
    <property type="component" value="Unassembled WGS sequence"/>
</dbReference>
<evidence type="ECO:0000313" key="1">
    <source>
        <dbReference type="EMBL" id="MBC6451356.1"/>
    </source>
</evidence>
<protein>
    <submittedName>
        <fullName evidence="1">Amidoligase family protein</fullName>
    </submittedName>
</protein>
<evidence type="ECO:0000313" key="2">
    <source>
        <dbReference type="Proteomes" id="UP000734823"/>
    </source>
</evidence>
<gene>
    <name evidence="1" type="ORF">GPZ80_29775</name>
</gene>
<sequence>MFDYSYKPIPEFHGEGPLFLGAELEIAVPSGDLHECADLAMSCLDELGYLKEDGSIGYGFEIVTHPMAYDWAIEQFPWAMLTKLREYGCYASVETGLHVHVSRAAFSSPCHVFRWMKFFYRNADRVTVIARRASNQWSRFDDDAREHVKDYAKGVRGDRYQAINTQNGDTFELRMFASSLEQQHVQAALALAAASVEYTRDLSVTDIARHGGWEWARFADWLADRPAYRPLLREMEERSCVC</sequence>
<reference evidence="1 2" key="1">
    <citation type="submission" date="2020-06" db="EMBL/GenBank/DDBJ databases">
        <title>Actinokineospora xiongansis sp. nov., isolated from soil of Baiyangdian.</title>
        <authorList>
            <person name="Zhang X."/>
        </authorList>
    </citation>
    <scope>NUCLEOTIDE SEQUENCE [LARGE SCALE GENOMIC DNA]</scope>
    <source>
        <strain evidence="1 2">HBU206404</strain>
    </source>
</reference>
<keyword evidence="2" id="KW-1185">Reference proteome</keyword>
<accession>A0ABR7LG63</accession>
<comment type="caution">
    <text evidence="1">The sequence shown here is derived from an EMBL/GenBank/DDBJ whole genome shotgun (WGS) entry which is preliminary data.</text>
</comment>
<name>A0ABR7LG63_9PSEU</name>
<proteinExistence type="predicted"/>